<evidence type="ECO:0000313" key="2">
    <source>
        <dbReference type="EMBL" id="GJT50670.1"/>
    </source>
</evidence>
<feature type="region of interest" description="Disordered" evidence="1">
    <location>
        <begin position="335"/>
        <end position="361"/>
    </location>
</feature>
<organism evidence="2 3">
    <name type="scientific">Tanacetum coccineum</name>
    <dbReference type="NCBI Taxonomy" id="301880"/>
    <lineage>
        <taxon>Eukaryota</taxon>
        <taxon>Viridiplantae</taxon>
        <taxon>Streptophyta</taxon>
        <taxon>Embryophyta</taxon>
        <taxon>Tracheophyta</taxon>
        <taxon>Spermatophyta</taxon>
        <taxon>Magnoliopsida</taxon>
        <taxon>eudicotyledons</taxon>
        <taxon>Gunneridae</taxon>
        <taxon>Pentapetalae</taxon>
        <taxon>asterids</taxon>
        <taxon>campanulids</taxon>
        <taxon>Asterales</taxon>
        <taxon>Asteraceae</taxon>
        <taxon>Asteroideae</taxon>
        <taxon>Anthemideae</taxon>
        <taxon>Anthemidinae</taxon>
        <taxon>Tanacetum</taxon>
    </lineage>
</organism>
<dbReference type="EMBL" id="BQNB010016341">
    <property type="protein sequence ID" value="GJT50670.1"/>
    <property type="molecule type" value="Genomic_DNA"/>
</dbReference>
<keyword evidence="3" id="KW-1185">Reference proteome</keyword>
<feature type="compositionally biased region" description="Basic and acidic residues" evidence="1">
    <location>
        <begin position="351"/>
        <end position="361"/>
    </location>
</feature>
<name>A0ABQ5EID0_9ASTR</name>
<dbReference type="PANTHER" id="PTHR31286:SF99">
    <property type="entry name" value="DUF4283 DOMAIN-CONTAINING PROTEIN"/>
    <property type="match status" value="1"/>
</dbReference>
<dbReference type="PANTHER" id="PTHR31286">
    <property type="entry name" value="GLYCINE-RICH CELL WALL STRUCTURAL PROTEIN 1.8-LIKE"/>
    <property type="match status" value="1"/>
</dbReference>
<dbReference type="InterPro" id="IPR040256">
    <property type="entry name" value="At4g02000-like"/>
</dbReference>
<sequence>MEKTNSGANNGVKPLKSILKKTRSTPPIFSEAGGVVNAADSVKETLENRPKGVARGNKQEVTRINNASSVMGMGGTPPSARRKGALAVRMDAANMEHADTNGSLNVADAGLNQFTSDYEERSDKGGVMMPKKLNFRSFVNEEKVEDSDIVLPRYAIDKTLSLPLKKDDVTKIPVWVKFHKVPIVVYSEDGLSLIATQIGKPLMLDAFTSSMCVEACGRINFARALIEISSDTDLKKEVIMAIPDEDGISYTKEIISVDEWQPSRCADCKIFGHSSDRCPKIVREPFVSISKKGTIRRGADMDSKTKVGANAINKVKGPSASNSFDALNTMDVEDECGTSSSMGNQEEEQEAGPKESQLNEHVESDDEVGGFIFLEGDKFGDNFDVRLKGRVRKQVCSRLFHKLGLSFLCCSLDGSAIDACCS</sequence>
<dbReference type="Proteomes" id="UP001151760">
    <property type="component" value="Unassembled WGS sequence"/>
</dbReference>
<comment type="caution">
    <text evidence="2">The sequence shown here is derived from an EMBL/GenBank/DDBJ whole genome shotgun (WGS) entry which is preliminary data.</text>
</comment>
<reference evidence="2" key="2">
    <citation type="submission" date="2022-01" db="EMBL/GenBank/DDBJ databases">
        <authorList>
            <person name="Yamashiro T."/>
            <person name="Shiraishi A."/>
            <person name="Satake H."/>
            <person name="Nakayama K."/>
        </authorList>
    </citation>
    <scope>NUCLEOTIDE SEQUENCE</scope>
</reference>
<protein>
    <submittedName>
        <fullName evidence="2">Zinc knuckle CX2CX4HX4C containing protein</fullName>
    </submittedName>
</protein>
<evidence type="ECO:0000313" key="3">
    <source>
        <dbReference type="Proteomes" id="UP001151760"/>
    </source>
</evidence>
<gene>
    <name evidence="2" type="ORF">Tco_0976827</name>
</gene>
<evidence type="ECO:0000256" key="1">
    <source>
        <dbReference type="SAM" id="MobiDB-lite"/>
    </source>
</evidence>
<reference evidence="2" key="1">
    <citation type="journal article" date="2022" name="Int. J. Mol. Sci.">
        <title>Draft Genome of Tanacetum Coccineum: Genomic Comparison of Closely Related Tanacetum-Family Plants.</title>
        <authorList>
            <person name="Yamashiro T."/>
            <person name="Shiraishi A."/>
            <person name="Nakayama K."/>
            <person name="Satake H."/>
        </authorList>
    </citation>
    <scope>NUCLEOTIDE SEQUENCE</scope>
</reference>
<accession>A0ABQ5EID0</accession>
<proteinExistence type="predicted"/>